<feature type="compositionally biased region" description="Polar residues" evidence="1">
    <location>
        <begin position="20"/>
        <end position="37"/>
    </location>
</feature>
<dbReference type="Proteomes" id="UP001168972">
    <property type="component" value="Unassembled WGS sequence"/>
</dbReference>
<sequence length="125" mass="13840">MEASGTNIPNPTNKRRRENTNVNLSSANKKPNVNDITSLSNSQIKKLREKVGLKPPQNLKYTPNLKPARGGVKLTKPQTDLKDFVATKVQSASTAPQLNISELQKNSETTQIQEQKEDENSTTPK</sequence>
<feature type="region of interest" description="Disordered" evidence="1">
    <location>
        <begin position="55"/>
        <end position="77"/>
    </location>
</feature>
<evidence type="ECO:0000313" key="2">
    <source>
        <dbReference type="EMBL" id="KAK0179278.1"/>
    </source>
</evidence>
<proteinExistence type="predicted"/>
<keyword evidence="3" id="KW-1185">Reference proteome</keyword>
<comment type="caution">
    <text evidence="2">The sequence shown here is derived from an EMBL/GenBank/DDBJ whole genome shotgun (WGS) entry which is preliminary data.</text>
</comment>
<accession>A0AA39G0V9</accession>
<organism evidence="2 3">
    <name type="scientific">Microctonus hyperodae</name>
    <name type="common">Parasitoid wasp</name>
    <dbReference type="NCBI Taxonomy" id="165561"/>
    <lineage>
        <taxon>Eukaryota</taxon>
        <taxon>Metazoa</taxon>
        <taxon>Ecdysozoa</taxon>
        <taxon>Arthropoda</taxon>
        <taxon>Hexapoda</taxon>
        <taxon>Insecta</taxon>
        <taxon>Pterygota</taxon>
        <taxon>Neoptera</taxon>
        <taxon>Endopterygota</taxon>
        <taxon>Hymenoptera</taxon>
        <taxon>Apocrita</taxon>
        <taxon>Ichneumonoidea</taxon>
        <taxon>Braconidae</taxon>
        <taxon>Euphorinae</taxon>
        <taxon>Microctonus</taxon>
    </lineage>
</organism>
<protein>
    <submittedName>
        <fullName evidence="2">Uncharacterized protein</fullName>
    </submittedName>
</protein>
<name>A0AA39G0V9_MICHY</name>
<evidence type="ECO:0000313" key="3">
    <source>
        <dbReference type="Proteomes" id="UP001168972"/>
    </source>
</evidence>
<dbReference type="AlphaFoldDB" id="A0AA39G0V9"/>
<reference evidence="2" key="1">
    <citation type="journal article" date="2023" name="bioRxiv">
        <title>Scaffold-level genome assemblies of two parasitoid biocontrol wasps reveal the parthenogenesis mechanism and an associated novel virus.</title>
        <authorList>
            <person name="Inwood S."/>
            <person name="Skelly J."/>
            <person name="Guhlin J."/>
            <person name="Harrop T."/>
            <person name="Goldson S."/>
            <person name="Dearden P."/>
        </authorList>
    </citation>
    <scope>NUCLEOTIDE SEQUENCE</scope>
    <source>
        <strain evidence="2">Lincoln</strain>
        <tissue evidence="2">Whole body</tissue>
    </source>
</reference>
<feature type="region of interest" description="Disordered" evidence="1">
    <location>
        <begin position="90"/>
        <end position="125"/>
    </location>
</feature>
<feature type="region of interest" description="Disordered" evidence="1">
    <location>
        <begin position="1"/>
        <end position="37"/>
    </location>
</feature>
<reference evidence="2" key="2">
    <citation type="submission" date="2023-03" db="EMBL/GenBank/DDBJ databases">
        <authorList>
            <person name="Inwood S.N."/>
            <person name="Skelly J.G."/>
            <person name="Guhlin J."/>
            <person name="Harrop T.W.R."/>
            <person name="Goldson S.G."/>
            <person name="Dearden P.K."/>
        </authorList>
    </citation>
    <scope>NUCLEOTIDE SEQUENCE</scope>
    <source>
        <strain evidence="2">Lincoln</strain>
        <tissue evidence="2">Whole body</tissue>
    </source>
</reference>
<dbReference type="EMBL" id="JAQQBR010000003">
    <property type="protein sequence ID" value="KAK0179278.1"/>
    <property type="molecule type" value="Genomic_DNA"/>
</dbReference>
<feature type="compositionally biased region" description="Polar residues" evidence="1">
    <location>
        <begin position="90"/>
        <end position="113"/>
    </location>
</feature>
<gene>
    <name evidence="2" type="ORF">PV327_005043</name>
</gene>
<evidence type="ECO:0000256" key="1">
    <source>
        <dbReference type="SAM" id="MobiDB-lite"/>
    </source>
</evidence>
<feature type="compositionally biased region" description="Polar residues" evidence="1">
    <location>
        <begin position="1"/>
        <end position="12"/>
    </location>
</feature>